<gene>
    <name evidence="2" type="ORF">Acr_00g0024840</name>
</gene>
<feature type="compositionally biased region" description="Polar residues" evidence="1">
    <location>
        <begin position="16"/>
        <end position="25"/>
    </location>
</feature>
<accession>A0A7J0DD84</accession>
<dbReference type="AlphaFoldDB" id="A0A7J0DD84"/>
<reference evidence="3" key="1">
    <citation type="submission" date="2019-07" db="EMBL/GenBank/DDBJ databases">
        <title>De Novo Assembly of kiwifruit Actinidia rufa.</title>
        <authorList>
            <person name="Sugita-Konishi S."/>
            <person name="Sato K."/>
            <person name="Mori E."/>
            <person name="Abe Y."/>
            <person name="Kisaki G."/>
            <person name="Hamano K."/>
            <person name="Suezawa K."/>
            <person name="Otani M."/>
            <person name="Fukuda T."/>
            <person name="Manabe T."/>
            <person name="Gomi K."/>
            <person name="Tabuchi M."/>
            <person name="Akimitsu K."/>
            <person name="Kataoka I."/>
        </authorList>
    </citation>
    <scope>NUCLEOTIDE SEQUENCE [LARGE SCALE GENOMIC DNA]</scope>
    <source>
        <strain evidence="3">cv. Fuchu</strain>
    </source>
</reference>
<organism evidence="2 3">
    <name type="scientific">Actinidia rufa</name>
    <dbReference type="NCBI Taxonomy" id="165716"/>
    <lineage>
        <taxon>Eukaryota</taxon>
        <taxon>Viridiplantae</taxon>
        <taxon>Streptophyta</taxon>
        <taxon>Embryophyta</taxon>
        <taxon>Tracheophyta</taxon>
        <taxon>Spermatophyta</taxon>
        <taxon>Magnoliopsida</taxon>
        <taxon>eudicotyledons</taxon>
        <taxon>Gunneridae</taxon>
        <taxon>Pentapetalae</taxon>
        <taxon>asterids</taxon>
        <taxon>Ericales</taxon>
        <taxon>Actinidiaceae</taxon>
        <taxon>Actinidia</taxon>
    </lineage>
</organism>
<comment type="caution">
    <text evidence="2">The sequence shown here is derived from an EMBL/GenBank/DDBJ whole genome shotgun (WGS) entry which is preliminary data.</text>
</comment>
<name>A0A7J0DD84_9ERIC</name>
<dbReference type="Proteomes" id="UP000585474">
    <property type="component" value="Unassembled WGS sequence"/>
</dbReference>
<sequence>MGKKRTRHQNPEPFLASQTASSASKNRSKPPKHHQQEDKAHQYEFEDIERSYDSAKDEEDIDEFGGFSETQSQFGGSEEIDEEDEKLLKAFLSKDAGPQRN</sequence>
<proteinExistence type="predicted"/>
<dbReference type="OrthoDB" id="992040at2759"/>
<evidence type="ECO:0000256" key="1">
    <source>
        <dbReference type="SAM" id="MobiDB-lite"/>
    </source>
</evidence>
<protein>
    <submittedName>
        <fullName evidence="2">Uncharacterized protein</fullName>
    </submittedName>
</protein>
<feature type="compositionally biased region" description="Basic and acidic residues" evidence="1">
    <location>
        <begin position="34"/>
        <end position="55"/>
    </location>
</feature>
<evidence type="ECO:0000313" key="3">
    <source>
        <dbReference type="Proteomes" id="UP000585474"/>
    </source>
</evidence>
<dbReference type="EMBL" id="BJWL01000172">
    <property type="protein sequence ID" value="GFS32814.1"/>
    <property type="molecule type" value="Genomic_DNA"/>
</dbReference>
<feature type="region of interest" description="Disordered" evidence="1">
    <location>
        <begin position="1"/>
        <end position="83"/>
    </location>
</feature>
<keyword evidence="3" id="KW-1185">Reference proteome</keyword>
<evidence type="ECO:0000313" key="2">
    <source>
        <dbReference type="EMBL" id="GFS32814.1"/>
    </source>
</evidence>